<dbReference type="AlphaFoldDB" id="A0A8C9SEM7"/>
<dbReference type="Pfam" id="PF00100">
    <property type="entry name" value="Zona_pellucida"/>
    <property type="match status" value="1"/>
</dbReference>
<evidence type="ECO:0000256" key="7">
    <source>
        <dbReference type="ARBA" id="ARBA00023136"/>
    </source>
</evidence>
<dbReference type="GeneID" id="108921659"/>
<dbReference type="Proteomes" id="UP000694397">
    <property type="component" value="Chromosome 25"/>
</dbReference>
<dbReference type="Pfam" id="PF26060">
    <property type="entry name" value="TGFBR3_N"/>
    <property type="match status" value="2"/>
</dbReference>
<evidence type="ECO:0000256" key="11">
    <source>
        <dbReference type="SAM" id="Phobius"/>
    </source>
</evidence>
<dbReference type="Gene3D" id="2.60.40.3210">
    <property type="entry name" value="Zona pellucida, ZP-N domain"/>
    <property type="match status" value="1"/>
</dbReference>
<feature type="region of interest" description="Disordered" evidence="10">
    <location>
        <begin position="810"/>
        <end position="845"/>
    </location>
</feature>
<evidence type="ECO:0000313" key="14">
    <source>
        <dbReference type="Ensembl" id="ENSSFOP00015031519.1"/>
    </source>
</evidence>
<keyword evidence="6 11" id="KW-1133">Transmembrane helix</keyword>
<dbReference type="InterPro" id="IPR055356">
    <property type="entry name" value="ZP-N"/>
</dbReference>
<dbReference type="GO" id="GO:0005539">
    <property type="term" value="F:glycosaminoglycan binding"/>
    <property type="evidence" value="ECO:0007669"/>
    <property type="project" value="TreeGrafter"/>
</dbReference>
<keyword evidence="7 11" id="KW-0472">Membrane</keyword>
<keyword evidence="8" id="KW-1015">Disulfide bond</keyword>
<feature type="chain" id="PRO_5034051627" evidence="12">
    <location>
        <begin position="21"/>
        <end position="845"/>
    </location>
</feature>
<dbReference type="InterPro" id="IPR058899">
    <property type="entry name" value="TGFBR3/Endoglin-like_N"/>
</dbReference>
<dbReference type="GeneTree" id="ENSGT00530000063861"/>
<dbReference type="GO" id="GO:0001837">
    <property type="term" value="P:epithelial to mesenchymal transition"/>
    <property type="evidence" value="ECO:0007669"/>
    <property type="project" value="TreeGrafter"/>
</dbReference>
<evidence type="ECO:0000259" key="13">
    <source>
        <dbReference type="PROSITE" id="PS51034"/>
    </source>
</evidence>
<feature type="compositionally biased region" description="Polar residues" evidence="10">
    <location>
        <begin position="739"/>
        <end position="763"/>
    </location>
</feature>
<evidence type="ECO:0000256" key="1">
    <source>
        <dbReference type="ARBA" id="ARBA00004251"/>
    </source>
</evidence>
<dbReference type="OrthoDB" id="6420824at2759"/>
<dbReference type="GO" id="GO:0061053">
    <property type="term" value="P:somite development"/>
    <property type="evidence" value="ECO:0007669"/>
    <property type="project" value="Ensembl"/>
</dbReference>
<dbReference type="InterPro" id="IPR001507">
    <property type="entry name" value="ZP_dom"/>
</dbReference>
<proteinExistence type="predicted"/>
<dbReference type="Gene3D" id="2.60.40.4100">
    <property type="entry name" value="Zona pellucida, ZP-C domain"/>
    <property type="match status" value="1"/>
</dbReference>
<evidence type="ECO:0000256" key="2">
    <source>
        <dbReference type="ARBA" id="ARBA00022475"/>
    </source>
</evidence>
<evidence type="ECO:0000256" key="8">
    <source>
        <dbReference type="ARBA" id="ARBA00023157"/>
    </source>
</evidence>
<dbReference type="GO" id="GO:0005114">
    <property type="term" value="F:type II transforming growth factor beta receptor binding"/>
    <property type="evidence" value="ECO:0007669"/>
    <property type="project" value="TreeGrafter"/>
</dbReference>
<dbReference type="SMART" id="SM00241">
    <property type="entry name" value="ZP"/>
    <property type="match status" value="1"/>
</dbReference>
<dbReference type="GO" id="GO:0017015">
    <property type="term" value="P:regulation of transforming growth factor beta receptor signaling pathway"/>
    <property type="evidence" value="ECO:0007669"/>
    <property type="project" value="TreeGrafter"/>
</dbReference>
<dbReference type="GO" id="GO:0016477">
    <property type="term" value="P:cell migration"/>
    <property type="evidence" value="ECO:0007669"/>
    <property type="project" value="TreeGrafter"/>
</dbReference>
<dbReference type="CTD" id="7049"/>
<dbReference type="InterPro" id="IPR055355">
    <property type="entry name" value="ZP-C"/>
</dbReference>
<dbReference type="Ensembl" id="ENSSFOT00015031871.2">
    <property type="protein sequence ID" value="ENSSFOP00015031519.1"/>
    <property type="gene ID" value="ENSSFOG00015020203.2"/>
</dbReference>
<dbReference type="RefSeq" id="XP_018586761.1">
    <property type="nucleotide sequence ID" value="XM_018731245.2"/>
</dbReference>
<comment type="subcellular location">
    <subcellularLocation>
        <location evidence="1">Cell membrane</location>
        <topology evidence="1">Single-pass type I membrane protein</topology>
    </subcellularLocation>
</comment>
<keyword evidence="4 11" id="KW-0812">Transmembrane</keyword>
<reference evidence="14 15" key="1">
    <citation type="submission" date="2019-04" db="EMBL/GenBank/DDBJ databases">
        <authorList>
            <consortium name="Wellcome Sanger Institute Data Sharing"/>
        </authorList>
    </citation>
    <scope>NUCLEOTIDE SEQUENCE [LARGE SCALE GENOMIC DNA]</scope>
</reference>
<evidence type="ECO:0000256" key="3">
    <source>
        <dbReference type="ARBA" id="ARBA00022553"/>
    </source>
</evidence>
<dbReference type="GO" id="GO:0002040">
    <property type="term" value="P:sprouting angiogenesis"/>
    <property type="evidence" value="ECO:0007669"/>
    <property type="project" value="Ensembl"/>
</dbReference>
<feature type="transmembrane region" description="Helical" evidence="11">
    <location>
        <begin position="781"/>
        <end position="803"/>
    </location>
</feature>
<keyword evidence="15" id="KW-1185">Reference proteome</keyword>
<evidence type="ECO:0000256" key="5">
    <source>
        <dbReference type="ARBA" id="ARBA00022729"/>
    </source>
</evidence>
<evidence type="ECO:0000313" key="15">
    <source>
        <dbReference type="Proteomes" id="UP000694397"/>
    </source>
</evidence>
<dbReference type="GO" id="GO:0050431">
    <property type="term" value="F:transforming growth factor beta binding"/>
    <property type="evidence" value="ECO:0007669"/>
    <property type="project" value="TreeGrafter"/>
</dbReference>
<keyword evidence="9" id="KW-0325">Glycoprotein</keyword>
<evidence type="ECO:0000256" key="6">
    <source>
        <dbReference type="ARBA" id="ARBA00022989"/>
    </source>
</evidence>
<evidence type="ECO:0000256" key="12">
    <source>
        <dbReference type="SAM" id="SignalP"/>
    </source>
</evidence>
<keyword evidence="2" id="KW-1003">Cell membrane</keyword>
<reference evidence="14" key="3">
    <citation type="submission" date="2025-09" db="UniProtKB">
        <authorList>
            <consortium name="Ensembl"/>
        </authorList>
    </citation>
    <scope>IDENTIFICATION</scope>
</reference>
<sequence>MAGKLFSPFLFFTLCTLTCAGPLSRSPCELLPVGEGHPVQALLKSFTAVSGCASRGTIGLPQEVYIINLRKNDRPSSGGRPAEVVLHLKPIQSLQVHRRPLAFVLNSPQPVLWKLKTEKLAPHVKRTFHVSEDSEIQFELGNLSLSCVVSKEKLPEGNEQLLTWAKEKYKAVTSFSELKLAPNVYIKVGEDPVFSDTCKIESNFLSLNYLASYEEPQSSRGCILSSLAQDREVHIIELQAPNSSSAFQVDVTVDIGPLDPHRILQRNLVLLLKCEKSVNWVVKAHGITGKLEVLTSDSISMDYETERSMQVSKVQKNLDLPLGSQALIRWAEEHGYSPVTSFTSTPVANHFTLRLREPEVPEDILKSKFPPELAILRHSNVHPGPGGVAPRLGLRFPFPHGGGPLDLGRPFLPYDSLGDMDLEEQQGVLNVGLNVQCEEHRMVVILDEESLQASGFRDAELTLLDPSCKARSNGTHYILETSLTGCQTAKVSIQSSTIVYINKVLINQSEPVDSSGDLVDYEDLESGDTGFPSDTEGHIQAILGFGDPVLPSISFNCSYRKPQEAMMPKFPWTGPRKSPINHNVTFSMELYDSDRSLSTTSQILRITDNKPIYVEVSVQKADQDLGFMIQTCNISPDRNPNTMSNYTLIENVCPTDESVTYLPQTPALRGRSEHMDRKRFSFTFRSKLTETSLFLHCQMSLCSKGHHDNQDLLKCMTPEEACRSINIDMIMDMMRNSRTSTRPLSVGSNQKTLEPVPTTQTNPPELPSGNYPRHGLDTPTVVWIAFAAFVIGALLTGALWFIYSHTGETVGRQPVPKSPPPSENNSAGHSIGSTQSTPCSSSSTA</sequence>
<gene>
    <name evidence="14" type="primary">TGFBR3</name>
    <name evidence="14" type="synonym">tgfbr3</name>
</gene>
<evidence type="ECO:0000256" key="9">
    <source>
        <dbReference type="ARBA" id="ARBA00023180"/>
    </source>
</evidence>
<evidence type="ECO:0000256" key="10">
    <source>
        <dbReference type="SAM" id="MobiDB-lite"/>
    </source>
</evidence>
<dbReference type="GO" id="GO:0005024">
    <property type="term" value="F:transforming growth factor beta receptor activity"/>
    <property type="evidence" value="ECO:0007669"/>
    <property type="project" value="TreeGrafter"/>
</dbReference>
<dbReference type="PANTHER" id="PTHR14002">
    <property type="entry name" value="ENDOGLIN/TGF-BETA RECEPTOR TYPE III"/>
    <property type="match status" value="1"/>
</dbReference>
<feature type="domain" description="ZP" evidence="13">
    <location>
        <begin position="436"/>
        <end position="722"/>
    </location>
</feature>
<protein>
    <submittedName>
        <fullName evidence="14">Transforming growth factor, beta receptor III</fullName>
    </submittedName>
</protein>
<dbReference type="GO" id="GO:0007179">
    <property type="term" value="P:transforming growth factor beta receptor signaling pathway"/>
    <property type="evidence" value="ECO:0007669"/>
    <property type="project" value="TreeGrafter"/>
</dbReference>
<organism evidence="14 15">
    <name type="scientific">Scleropages formosus</name>
    <name type="common">Asian bonytongue</name>
    <name type="synonym">Osteoglossum formosum</name>
    <dbReference type="NCBI Taxonomy" id="113540"/>
    <lineage>
        <taxon>Eukaryota</taxon>
        <taxon>Metazoa</taxon>
        <taxon>Chordata</taxon>
        <taxon>Craniata</taxon>
        <taxon>Vertebrata</taxon>
        <taxon>Euteleostomi</taxon>
        <taxon>Actinopterygii</taxon>
        <taxon>Neopterygii</taxon>
        <taxon>Teleostei</taxon>
        <taxon>Osteoglossocephala</taxon>
        <taxon>Osteoglossomorpha</taxon>
        <taxon>Osteoglossiformes</taxon>
        <taxon>Osteoglossidae</taxon>
        <taxon>Scleropages</taxon>
    </lineage>
</organism>
<keyword evidence="3" id="KW-0597">Phosphoprotein</keyword>
<feature type="region of interest" description="Disordered" evidence="10">
    <location>
        <begin position="739"/>
        <end position="769"/>
    </location>
</feature>
<dbReference type="PROSITE" id="PS51034">
    <property type="entry name" value="ZP_2"/>
    <property type="match status" value="1"/>
</dbReference>
<dbReference type="KEGG" id="sfm:108921659"/>
<reference evidence="14" key="2">
    <citation type="submission" date="2025-08" db="UniProtKB">
        <authorList>
            <consortium name="Ensembl"/>
        </authorList>
    </citation>
    <scope>IDENTIFICATION</scope>
</reference>
<dbReference type="InterPro" id="IPR042235">
    <property type="entry name" value="ZP-C_dom"/>
</dbReference>
<dbReference type="GO" id="GO:0030282">
    <property type="term" value="P:bone mineralization"/>
    <property type="evidence" value="ECO:0007669"/>
    <property type="project" value="Ensembl"/>
</dbReference>
<keyword evidence="5 12" id="KW-0732">Signal</keyword>
<dbReference type="PANTHER" id="PTHR14002:SF45">
    <property type="entry name" value="ZP DOMAIN-CONTAINING PROTEIN"/>
    <property type="match status" value="1"/>
</dbReference>
<name>A0A8C9SEM7_SCLFO</name>
<feature type="compositionally biased region" description="Low complexity" evidence="10">
    <location>
        <begin position="830"/>
        <end position="845"/>
    </location>
</feature>
<dbReference type="Pfam" id="PF23344">
    <property type="entry name" value="ZP-N"/>
    <property type="match status" value="1"/>
</dbReference>
<feature type="signal peptide" evidence="12">
    <location>
        <begin position="1"/>
        <end position="20"/>
    </location>
</feature>
<evidence type="ECO:0000256" key="4">
    <source>
        <dbReference type="ARBA" id="ARBA00022692"/>
    </source>
</evidence>
<accession>A0A8C9SEM7</accession>